<keyword evidence="6" id="KW-0282">Flagellum</keyword>
<keyword evidence="11" id="KW-1185">Reference proteome</keyword>
<comment type="caution">
    <text evidence="10">The sequence shown here is derived from an EMBL/GenBank/DDBJ whole genome shotgun (WGS) entry which is preliminary data.</text>
</comment>
<organism evidence="10 11">
    <name type="scientific">Odynerus spinipes</name>
    <dbReference type="NCBI Taxonomy" id="1348599"/>
    <lineage>
        <taxon>Eukaryota</taxon>
        <taxon>Metazoa</taxon>
        <taxon>Ecdysozoa</taxon>
        <taxon>Arthropoda</taxon>
        <taxon>Hexapoda</taxon>
        <taxon>Insecta</taxon>
        <taxon>Pterygota</taxon>
        <taxon>Neoptera</taxon>
        <taxon>Endopterygota</taxon>
        <taxon>Hymenoptera</taxon>
        <taxon>Apocrita</taxon>
        <taxon>Aculeata</taxon>
        <taxon>Vespoidea</taxon>
        <taxon>Vespidae</taxon>
        <taxon>Eumeninae</taxon>
        <taxon>Odynerus</taxon>
    </lineage>
</organism>
<reference evidence="10" key="1">
    <citation type="submission" date="2021-08" db="EMBL/GenBank/DDBJ databases">
        <authorList>
            <person name="Misof B."/>
            <person name="Oliver O."/>
            <person name="Podsiadlowski L."/>
            <person name="Donath A."/>
            <person name="Peters R."/>
            <person name="Mayer C."/>
            <person name="Rust J."/>
            <person name="Gunkel S."/>
            <person name="Lesny P."/>
            <person name="Martin S."/>
            <person name="Oeyen J.P."/>
            <person name="Petersen M."/>
            <person name="Panagiotis P."/>
            <person name="Wilbrandt J."/>
            <person name="Tanja T."/>
        </authorList>
    </citation>
    <scope>NUCLEOTIDE SEQUENCE</scope>
    <source>
        <strain evidence="10">GBR_01_08_01A</strain>
        <tissue evidence="10">Thorax + abdomen</tissue>
    </source>
</reference>
<gene>
    <name evidence="10" type="ORF">KPH14_001100</name>
</gene>
<keyword evidence="7" id="KW-0969">Cilium</keyword>
<dbReference type="PANTHER" id="PTHR31598:SF1">
    <property type="entry name" value="DYNEIN REGULATORY COMPLEX PROTEIN 10"/>
    <property type="match status" value="1"/>
</dbReference>
<evidence type="ECO:0000313" key="11">
    <source>
        <dbReference type="Proteomes" id="UP001258017"/>
    </source>
</evidence>
<accession>A0AAD9VKH7</accession>
<dbReference type="EMBL" id="JAIFRP010001061">
    <property type="protein sequence ID" value="KAK2577834.1"/>
    <property type="molecule type" value="Genomic_DNA"/>
</dbReference>
<keyword evidence="9" id="KW-0966">Cell projection</keyword>
<dbReference type="InterPro" id="IPR042815">
    <property type="entry name" value="DRC10"/>
</dbReference>
<name>A0AAD9VKH7_9HYME</name>
<dbReference type="PROSITE" id="PS50096">
    <property type="entry name" value="IQ"/>
    <property type="match status" value="1"/>
</dbReference>
<reference evidence="10" key="2">
    <citation type="journal article" date="2023" name="Commun. Biol.">
        <title>Intrasexual cuticular hydrocarbon dimorphism in a wasp sheds light on hydrocarbon biosynthesis genes in Hymenoptera.</title>
        <authorList>
            <person name="Moris V.C."/>
            <person name="Podsiadlowski L."/>
            <person name="Martin S."/>
            <person name="Oeyen J.P."/>
            <person name="Donath A."/>
            <person name="Petersen M."/>
            <person name="Wilbrandt J."/>
            <person name="Misof B."/>
            <person name="Liedtke D."/>
            <person name="Thamm M."/>
            <person name="Scheiner R."/>
            <person name="Schmitt T."/>
            <person name="Niehuis O."/>
        </authorList>
    </citation>
    <scope>NUCLEOTIDE SEQUENCE</scope>
    <source>
        <strain evidence="10">GBR_01_08_01A</strain>
    </source>
</reference>
<evidence type="ECO:0000256" key="5">
    <source>
        <dbReference type="ARBA" id="ARBA00022490"/>
    </source>
</evidence>
<evidence type="ECO:0000256" key="2">
    <source>
        <dbReference type="ARBA" id="ARBA00004611"/>
    </source>
</evidence>
<comment type="subcellular location">
    <subcellularLocation>
        <location evidence="2">Cytoplasm</location>
        <location evidence="2">Cytoskeleton</location>
        <location evidence="2">Flagellum axoneme</location>
    </subcellularLocation>
</comment>
<evidence type="ECO:0000313" key="10">
    <source>
        <dbReference type="EMBL" id="KAK2577834.1"/>
    </source>
</evidence>
<comment type="function">
    <text evidence="1">Component of the nexin-dynein regulatory complex (N-DRC), a key regulator of ciliary/flagellar motility which maintains the alignment and integrity of the distal axoneme and regulates microtubule sliding in motile axonemes.</text>
</comment>
<evidence type="ECO:0000256" key="6">
    <source>
        <dbReference type="ARBA" id="ARBA00022846"/>
    </source>
</evidence>
<evidence type="ECO:0000256" key="7">
    <source>
        <dbReference type="ARBA" id="ARBA00023069"/>
    </source>
</evidence>
<dbReference type="PANTHER" id="PTHR31598">
    <property type="entry name" value="IQ DOMAIN-CONTAINING PROTEIN D"/>
    <property type="match status" value="1"/>
</dbReference>
<dbReference type="Proteomes" id="UP001258017">
    <property type="component" value="Unassembled WGS sequence"/>
</dbReference>
<comment type="similarity">
    <text evidence="3">Belongs to the DRC10 family.</text>
</comment>
<protein>
    <recommendedName>
        <fullName evidence="4">Dynein regulatory complex protein 10</fullName>
    </recommendedName>
</protein>
<evidence type="ECO:0000256" key="4">
    <source>
        <dbReference type="ARBA" id="ARBA00021752"/>
    </source>
</evidence>
<dbReference type="AlphaFoldDB" id="A0AAD9VKH7"/>
<evidence type="ECO:0000256" key="8">
    <source>
        <dbReference type="ARBA" id="ARBA00023212"/>
    </source>
</evidence>
<keyword evidence="8" id="KW-0206">Cytoskeleton</keyword>
<proteinExistence type="inferred from homology"/>
<evidence type="ECO:0000256" key="9">
    <source>
        <dbReference type="ARBA" id="ARBA00023273"/>
    </source>
</evidence>
<evidence type="ECO:0000256" key="1">
    <source>
        <dbReference type="ARBA" id="ARBA00003029"/>
    </source>
</evidence>
<sequence length="283" mass="33535">MDLNAKYEVAIQRMVNLLAEVTKKAKAVTCSPSKKLIEDLNVFQIFIEKEMRTTPMMQHAYEIQIFSSREDLKRAVKDVQCFNVLLEEERSKFDDFKRETIFDIAKEESILQSFKKIAEKNIAEQIKKSEEEMLATRKEHHARIELLQKEINSFVGRISLINVKNTAREEDLQKIHLETQNKSIELLAKYDRDIGAKCRLFEKLTLKNNILEKEQKELCIRLANQNVLYVQLKEEQEEAITKAFVEGLEKFKRNRAAKIIQRTWRSYRERLLLKKKKKKTKKK</sequence>
<evidence type="ECO:0000256" key="3">
    <source>
        <dbReference type="ARBA" id="ARBA00009071"/>
    </source>
</evidence>
<keyword evidence="5" id="KW-0963">Cytoplasm</keyword>